<gene>
    <name evidence="3" type="ORF">METZ01_LOCUS46117</name>
</gene>
<dbReference type="AlphaFoldDB" id="A0A381RWG7"/>
<dbReference type="CDD" id="cd01275">
    <property type="entry name" value="FHIT"/>
    <property type="match status" value="1"/>
</dbReference>
<dbReference type="InterPro" id="IPR036265">
    <property type="entry name" value="HIT-like_sf"/>
</dbReference>
<dbReference type="PANTHER" id="PTHR42997">
    <property type="entry name" value="HIT FAMILY HYDROLASE"/>
    <property type="match status" value="1"/>
</dbReference>
<evidence type="ECO:0000259" key="2">
    <source>
        <dbReference type="PROSITE" id="PS51084"/>
    </source>
</evidence>
<dbReference type="PROSITE" id="PS51084">
    <property type="entry name" value="HIT_2"/>
    <property type="match status" value="1"/>
</dbReference>
<dbReference type="EMBL" id="UINC01002132">
    <property type="protein sequence ID" value="SUZ93263.1"/>
    <property type="molecule type" value="Genomic_DNA"/>
</dbReference>
<name>A0A381RWG7_9ZZZZ</name>
<feature type="domain" description="HIT" evidence="2">
    <location>
        <begin position="13"/>
        <end position="123"/>
    </location>
</feature>
<evidence type="ECO:0000256" key="1">
    <source>
        <dbReference type="ARBA" id="ARBA00022741"/>
    </source>
</evidence>
<keyword evidence="1" id="KW-0547">Nucleotide-binding</keyword>
<dbReference type="InterPro" id="IPR011146">
    <property type="entry name" value="HIT-like"/>
</dbReference>
<dbReference type="InterPro" id="IPR052908">
    <property type="entry name" value="AP-4-A_phosphorylase"/>
</dbReference>
<organism evidence="3">
    <name type="scientific">marine metagenome</name>
    <dbReference type="NCBI Taxonomy" id="408172"/>
    <lineage>
        <taxon>unclassified sequences</taxon>
        <taxon>metagenomes</taxon>
        <taxon>ecological metagenomes</taxon>
    </lineage>
</organism>
<dbReference type="Gene3D" id="3.30.428.10">
    <property type="entry name" value="HIT-like"/>
    <property type="match status" value="1"/>
</dbReference>
<dbReference type="Pfam" id="PF01230">
    <property type="entry name" value="HIT"/>
    <property type="match status" value="1"/>
</dbReference>
<protein>
    <recommendedName>
        <fullName evidence="2">HIT domain-containing protein</fullName>
    </recommendedName>
</protein>
<dbReference type="SUPFAM" id="SSF54197">
    <property type="entry name" value="HIT-like"/>
    <property type="match status" value="1"/>
</dbReference>
<reference evidence="3" key="1">
    <citation type="submission" date="2018-05" db="EMBL/GenBank/DDBJ databases">
        <authorList>
            <person name="Lanie J.A."/>
            <person name="Ng W.-L."/>
            <person name="Kazmierczak K.M."/>
            <person name="Andrzejewski T.M."/>
            <person name="Davidsen T.M."/>
            <person name="Wayne K.J."/>
            <person name="Tettelin H."/>
            <person name="Glass J.I."/>
            <person name="Rusch D."/>
            <person name="Podicherti R."/>
            <person name="Tsui H.-C.T."/>
            <person name="Winkler M.E."/>
        </authorList>
    </citation>
    <scope>NUCLEOTIDE SEQUENCE</scope>
</reference>
<sequence length="151" mass="17390">MEYIKNKDASQKIFSSKPNETEDKENLILYRGEFCYIIMNYYPYNNGHLMIVPYEESDSVENLADKTLTEIMRLTKKTMKILRENLQCHGFNFGANIGKGSGASIEGHLHFHIVPRWTSDTSFMPVVGSTKVVAQGLHDTYDQLKPFFEEI</sequence>
<dbReference type="GO" id="GO:0000166">
    <property type="term" value="F:nucleotide binding"/>
    <property type="evidence" value="ECO:0007669"/>
    <property type="project" value="UniProtKB-KW"/>
</dbReference>
<evidence type="ECO:0000313" key="3">
    <source>
        <dbReference type="EMBL" id="SUZ93263.1"/>
    </source>
</evidence>
<proteinExistence type="predicted"/>
<dbReference type="InterPro" id="IPR039383">
    <property type="entry name" value="FHIT"/>
</dbReference>
<accession>A0A381RWG7</accession>
<dbReference type="GO" id="GO:0003824">
    <property type="term" value="F:catalytic activity"/>
    <property type="evidence" value="ECO:0007669"/>
    <property type="project" value="InterPro"/>
</dbReference>
<dbReference type="PANTHER" id="PTHR42997:SF1">
    <property type="entry name" value="AP-4-A PHOSPHORYLASE"/>
    <property type="match status" value="1"/>
</dbReference>